<dbReference type="Pfam" id="PF11134">
    <property type="entry name" value="Phage_stabilise"/>
    <property type="match status" value="1"/>
</dbReference>
<protein>
    <recommendedName>
        <fullName evidence="3">DNA stabilization protein</fullName>
    </recommendedName>
</protein>
<evidence type="ECO:0000313" key="2">
    <source>
        <dbReference type="Proteomes" id="UP000218796"/>
    </source>
</evidence>
<proteinExistence type="predicted"/>
<dbReference type="OrthoDB" id="6716608at2"/>
<dbReference type="Proteomes" id="UP000218796">
    <property type="component" value="Unassembled WGS sequence"/>
</dbReference>
<dbReference type="RefSeq" id="WP_095661773.1">
    <property type="nucleotide sequence ID" value="NZ_NQMS01000018.1"/>
</dbReference>
<evidence type="ECO:0000313" key="1">
    <source>
        <dbReference type="EMBL" id="PAV94135.1"/>
    </source>
</evidence>
<comment type="caution">
    <text evidence="1">The sequence shown here is derived from an EMBL/GenBank/DDBJ whole genome shotgun (WGS) entry which is preliminary data.</text>
</comment>
<sequence>MPIQQLPLIKGVGKNFRTADYIDYLPVNLLATPKEVLNSSGYLRSFPGITKLSDVAGTSRGAEYNTSQNAVYRVMGGKLYRSDSAVGDVAGSSRVSLAHGRTSQAVCVNGNVVEYRYDGTVKTIANWPVSSGYTQYDLGSARDVTRLRGRYAWAKEGSDSWFISDLEDESHPDRYSAEYRAESQPDGIIGIGTWRDFIVCFGSSTTEYFTLTGSTTVGAALYVANPAYTVQKGIAGTHCKCAFMDAYAIISNQANGAPSVYIIDSGRATTIATSSIEKIIREYTADELATAFMESLRFDSHELLIIHLPRHVLVYDGSASQNGPQWCILKTGLYDDAYRAIDFMFEGNSITCGDKLEAVKGVLQFDISSQYEKQQEHLLFTPLFKADNARVFDFEVESSTGVSQYADRLFLSATTDGINYGREQMIEQNSPFVYDMRVIWKRVGRIRKNIGFKIRIITKSPVTLSGAQIRIE</sequence>
<evidence type="ECO:0008006" key="3">
    <source>
        <dbReference type="Google" id="ProtNLM"/>
    </source>
</evidence>
<reference evidence="1 2" key="1">
    <citation type="submission" date="2017-08" db="EMBL/GenBank/DDBJ databases">
        <title>Draft Genome Sequence of Hafnia alvei CITHA-6 Isolated from Raw Bovine Milk.</title>
        <authorList>
            <person name="Culligan E.P."/>
            <person name="Mcsweeney A."/>
            <person name="O'Doherty C."/>
            <person name="Gleeson E."/>
            <person name="O'Riordan D."/>
            <person name="Sleator R.D."/>
        </authorList>
    </citation>
    <scope>NUCLEOTIDE SEQUENCE [LARGE SCALE GENOMIC DNA]</scope>
    <source>
        <strain evidence="1 2">CITHA-6</strain>
    </source>
</reference>
<accession>A0A2A2M695</accession>
<name>A0A2A2M695_9GAMM</name>
<dbReference type="InterPro" id="IPR021098">
    <property type="entry name" value="Phage_P22_Gp10"/>
</dbReference>
<dbReference type="EMBL" id="NQMS01000018">
    <property type="protein sequence ID" value="PAV94135.1"/>
    <property type="molecule type" value="Genomic_DNA"/>
</dbReference>
<dbReference type="AlphaFoldDB" id="A0A2A2M695"/>
<organism evidence="1 2">
    <name type="scientific">Hafnia paralvei</name>
    <dbReference type="NCBI Taxonomy" id="546367"/>
    <lineage>
        <taxon>Bacteria</taxon>
        <taxon>Pseudomonadati</taxon>
        <taxon>Pseudomonadota</taxon>
        <taxon>Gammaproteobacteria</taxon>
        <taxon>Enterobacterales</taxon>
        <taxon>Hafniaceae</taxon>
        <taxon>Hafnia</taxon>
    </lineage>
</organism>
<gene>
    <name evidence="1" type="ORF">CJD50_22110</name>
</gene>
<keyword evidence="2" id="KW-1185">Reference proteome</keyword>